<feature type="domain" description="Fe/B12 periplasmic-binding" evidence="1">
    <location>
        <begin position="23"/>
        <end position="278"/>
    </location>
</feature>
<dbReference type="Gene3D" id="3.40.50.1980">
    <property type="entry name" value="Nitrogenase molybdenum iron protein domain"/>
    <property type="match status" value="2"/>
</dbReference>
<dbReference type="Pfam" id="PF01497">
    <property type="entry name" value="Peripla_BP_2"/>
    <property type="match status" value="1"/>
</dbReference>
<proteinExistence type="predicted"/>
<accession>U3C8N0</accession>
<dbReference type="InterPro" id="IPR050902">
    <property type="entry name" value="ABC_Transporter_SBP"/>
</dbReference>
<dbReference type="STRING" id="1219077.VAZ01S_015_00270"/>
<evidence type="ECO:0000313" key="2">
    <source>
        <dbReference type="EMBL" id="GAD74783.1"/>
    </source>
</evidence>
<dbReference type="PROSITE" id="PS50983">
    <property type="entry name" value="FE_B12_PBP"/>
    <property type="match status" value="1"/>
</dbReference>
<dbReference type="RefSeq" id="WP_021708563.1">
    <property type="nucleotide sequence ID" value="NZ_BAOB01000028.1"/>
</dbReference>
<evidence type="ECO:0000313" key="3">
    <source>
        <dbReference type="Proteomes" id="UP000016567"/>
    </source>
</evidence>
<dbReference type="PANTHER" id="PTHR30535:SF4">
    <property type="entry name" value="HEMIN-BINDING PERIPLASMIC PROTEIN HMUT"/>
    <property type="match status" value="1"/>
</dbReference>
<dbReference type="OrthoDB" id="9797736at2"/>
<sequence length="278" mass="29444">MATVVLLTANLSNATSDNALSPRIVSAGSAITELLIMLGAEQKLIAVDVTSEQPETATLPKIGYHRQLSSEGLLALNPTMVIGSSEMGPKNVLEQLASTGVSINVVNSDLSINGLLTRIDQIADLVQAQQQASQVKQNVQEQVDSLKKRHPANSEKKKVLFLLIHEGRPAKVAGADTTPDTLIALAGGTNPAAKQLSSYKQLSSESIINFQPDVILISGRNSSEPSDINNILQAMPLLKATPAGKNKQIYPIDGQALIGGIGLKSLSEATRINKLLYP</sequence>
<protein>
    <submittedName>
        <fullName evidence="2">Putative hemin ABC transporter substrate-binding protein</fullName>
    </submittedName>
</protein>
<dbReference type="SUPFAM" id="SSF53807">
    <property type="entry name" value="Helical backbone' metal receptor"/>
    <property type="match status" value="1"/>
</dbReference>
<name>U3C8N0_9VIBR</name>
<dbReference type="AlphaFoldDB" id="U3C8N0"/>
<organism evidence="2 3">
    <name type="scientific">Vibrio azureus NBRC 104587</name>
    <dbReference type="NCBI Taxonomy" id="1219077"/>
    <lineage>
        <taxon>Bacteria</taxon>
        <taxon>Pseudomonadati</taxon>
        <taxon>Pseudomonadota</taxon>
        <taxon>Gammaproteobacteria</taxon>
        <taxon>Vibrionales</taxon>
        <taxon>Vibrionaceae</taxon>
        <taxon>Vibrio</taxon>
    </lineage>
</organism>
<evidence type="ECO:0000259" key="1">
    <source>
        <dbReference type="PROSITE" id="PS50983"/>
    </source>
</evidence>
<reference evidence="2 3" key="1">
    <citation type="submission" date="2013-09" db="EMBL/GenBank/DDBJ databases">
        <title>Whole genome shotgun sequence of Vibrio azureus NBRC 104587.</title>
        <authorList>
            <person name="Isaki S."/>
            <person name="Hosoyama A."/>
            <person name="Numata M."/>
            <person name="Hashimoto M."/>
            <person name="Hosoyama Y."/>
            <person name="Tsuchikane K."/>
            <person name="Noguchi M."/>
            <person name="Hirakata S."/>
            <person name="Ichikawa N."/>
            <person name="Ohji S."/>
            <person name="Yamazoe A."/>
            <person name="Fujita N."/>
        </authorList>
    </citation>
    <scope>NUCLEOTIDE SEQUENCE [LARGE SCALE GENOMIC DNA]</scope>
    <source>
        <strain evidence="2 3">NBRC 104587</strain>
    </source>
</reference>
<gene>
    <name evidence="2" type="ORF">VAZ01S_015_00270</name>
</gene>
<dbReference type="InterPro" id="IPR002491">
    <property type="entry name" value="ABC_transptr_periplasmic_BD"/>
</dbReference>
<dbReference type="PANTHER" id="PTHR30535">
    <property type="entry name" value="VITAMIN B12-BINDING PROTEIN"/>
    <property type="match status" value="1"/>
</dbReference>
<dbReference type="EMBL" id="BATL01000015">
    <property type="protein sequence ID" value="GAD74783.1"/>
    <property type="molecule type" value="Genomic_DNA"/>
</dbReference>
<dbReference type="Proteomes" id="UP000016567">
    <property type="component" value="Unassembled WGS sequence"/>
</dbReference>
<comment type="caution">
    <text evidence="2">The sequence shown here is derived from an EMBL/GenBank/DDBJ whole genome shotgun (WGS) entry which is preliminary data.</text>
</comment>
<dbReference type="eggNOG" id="COG4558">
    <property type="taxonomic scope" value="Bacteria"/>
</dbReference>
<keyword evidence="3" id="KW-1185">Reference proteome</keyword>